<reference evidence="1" key="1">
    <citation type="submission" date="2024-03" db="EMBL/GenBank/DDBJ databases">
        <title>Eukaryotic viruses encode the ribosomal protein eL40.</title>
        <authorList>
            <person name="Thomy J."/>
            <person name="Schvarcz C.R."/>
            <person name="McBeain K.A."/>
            <person name="Edwards K.F."/>
            <person name="Steward G.F."/>
        </authorList>
    </citation>
    <scope>NUCLEOTIDE SEQUENCE</scope>
    <source>
        <strain evidence="1">FloV-SA2</strain>
    </source>
</reference>
<name>A0AB39JEH5_9VIRU</name>
<gene>
    <name evidence="1" type="ORF">FloV-SA2_00195</name>
</gene>
<accession>A0AB39JEH5</accession>
<evidence type="ECO:0000313" key="1">
    <source>
        <dbReference type="EMBL" id="XDO02014.1"/>
    </source>
</evidence>
<sequence length="223" mass="26639">MLKSIIIDFDNTIGYFTQIIYLLNIIEKTFNRKINQADIELLIDIYPHILRPKIINILKIILDMKSKSIIKYFILYTKNKNKTFVNMIITYLAQKLNYNPEQLFDFKIFTDTKKSFSSLLNNTNNTICSTPKLCIIDDKNYTNQLDNTNFKIYYIKCDCYKYFYSKYELKKCAIKLKIKQILLNKYIDEIYKIKKLKDNLPVKIHNFNSSYIIKLLTEFCLNA</sequence>
<organism evidence="1">
    <name type="scientific">Florenciella sp. virus SA2</name>
    <dbReference type="NCBI Taxonomy" id="3240092"/>
    <lineage>
        <taxon>Viruses</taxon>
    </lineage>
</organism>
<proteinExistence type="predicted"/>
<protein>
    <submittedName>
        <fullName evidence="1">Uncharacterized protein</fullName>
    </submittedName>
</protein>
<dbReference type="EMBL" id="PP542043">
    <property type="protein sequence ID" value="XDO02014.1"/>
    <property type="molecule type" value="Genomic_DNA"/>
</dbReference>